<feature type="domain" description="Major facilitator superfamily (MFS) profile" evidence="10">
    <location>
        <begin position="92"/>
        <end position="325"/>
    </location>
</feature>
<dbReference type="AlphaFoldDB" id="A0A165IZA2"/>
<dbReference type="PANTHER" id="PTHR23502">
    <property type="entry name" value="MAJOR FACILITATOR SUPERFAMILY"/>
    <property type="match status" value="1"/>
</dbReference>
<evidence type="ECO:0000256" key="1">
    <source>
        <dbReference type="ARBA" id="ARBA00004651"/>
    </source>
</evidence>
<dbReference type="PANTHER" id="PTHR23502:SF186">
    <property type="entry name" value="MAJOR FACILITATOR SUPERFAMILY (MFS) PROFILE DOMAIN-CONTAINING PROTEIN"/>
    <property type="match status" value="1"/>
</dbReference>
<evidence type="ECO:0000256" key="2">
    <source>
        <dbReference type="ARBA" id="ARBA00022448"/>
    </source>
</evidence>
<reference evidence="11 12" key="1">
    <citation type="journal article" date="2016" name="Mol. Biol. Evol.">
        <title>Comparative Genomics of Early-Diverging Mushroom-Forming Fungi Provides Insights into the Origins of Lignocellulose Decay Capabilities.</title>
        <authorList>
            <person name="Nagy L.G."/>
            <person name="Riley R."/>
            <person name="Tritt A."/>
            <person name="Adam C."/>
            <person name="Daum C."/>
            <person name="Floudas D."/>
            <person name="Sun H."/>
            <person name="Yadav J.S."/>
            <person name="Pangilinan J."/>
            <person name="Larsson K.H."/>
            <person name="Matsuura K."/>
            <person name="Barry K."/>
            <person name="Labutti K."/>
            <person name="Kuo R."/>
            <person name="Ohm R.A."/>
            <person name="Bhattacharya S.S."/>
            <person name="Shirouzu T."/>
            <person name="Yoshinaga Y."/>
            <person name="Martin F.M."/>
            <person name="Grigoriev I.V."/>
            <person name="Hibbett D.S."/>
        </authorList>
    </citation>
    <scope>NUCLEOTIDE SEQUENCE [LARGE SCALE GENOMIC DNA]</scope>
    <source>
        <strain evidence="11 12">HHB12029</strain>
    </source>
</reference>
<feature type="non-terminal residue" evidence="11">
    <location>
        <position position="325"/>
    </location>
</feature>
<evidence type="ECO:0000256" key="5">
    <source>
        <dbReference type="ARBA" id="ARBA00022989"/>
    </source>
</evidence>
<dbReference type="GO" id="GO:0022857">
    <property type="term" value="F:transmembrane transporter activity"/>
    <property type="evidence" value="ECO:0007669"/>
    <property type="project" value="InterPro"/>
</dbReference>
<dbReference type="InterPro" id="IPR011701">
    <property type="entry name" value="MFS"/>
</dbReference>
<evidence type="ECO:0000256" key="3">
    <source>
        <dbReference type="ARBA" id="ARBA00022475"/>
    </source>
</evidence>
<keyword evidence="4 9" id="KW-0812">Transmembrane</keyword>
<evidence type="ECO:0000256" key="7">
    <source>
        <dbReference type="ARBA" id="ARBA00038459"/>
    </source>
</evidence>
<dbReference type="Pfam" id="PF07690">
    <property type="entry name" value="MFS_1"/>
    <property type="match status" value="1"/>
</dbReference>
<keyword evidence="6 9" id="KW-0472">Membrane</keyword>
<evidence type="ECO:0000313" key="12">
    <source>
        <dbReference type="Proteomes" id="UP000077266"/>
    </source>
</evidence>
<dbReference type="EMBL" id="KV425979">
    <property type="protein sequence ID" value="KZV94092.1"/>
    <property type="molecule type" value="Genomic_DNA"/>
</dbReference>
<feature type="transmembrane region" description="Helical" evidence="9">
    <location>
        <begin position="223"/>
        <end position="244"/>
    </location>
</feature>
<feature type="transmembrane region" description="Helical" evidence="9">
    <location>
        <begin position="192"/>
        <end position="211"/>
    </location>
</feature>
<organism evidence="11 12">
    <name type="scientific">Exidia glandulosa HHB12029</name>
    <dbReference type="NCBI Taxonomy" id="1314781"/>
    <lineage>
        <taxon>Eukaryota</taxon>
        <taxon>Fungi</taxon>
        <taxon>Dikarya</taxon>
        <taxon>Basidiomycota</taxon>
        <taxon>Agaricomycotina</taxon>
        <taxon>Agaricomycetes</taxon>
        <taxon>Auriculariales</taxon>
        <taxon>Exidiaceae</taxon>
        <taxon>Exidia</taxon>
    </lineage>
</organism>
<keyword evidence="5 9" id="KW-1133">Transmembrane helix</keyword>
<keyword evidence="3" id="KW-1003">Cell membrane</keyword>
<dbReference type="InterPro" id="IPR036259">
    <property type="entry name" value="MFS_trans_sf"/>
</dbReference>
<dbReference type="InParanoid" id="A0A165IZA2"/>
<proteinExistence type="inferred from homology"/>
<evidence type="ECO:0000259" key="10">
    <source>
        <dbReference type="PROSITE" id="PS50850"/>
    </source>
</evidence>
<evidence type="ECO:0000313" key="11">
    <source>
        <dbReference type="EMBL" id="KZV94092.1"/>
    </source>
</evidence>
<gene>
    <name evidence="11" type="ORF">EXIGLDRAFT_835290</name>
</gene>
<comment type="similarity">
    <text evidence="7">Belongs to the major facilitator superfamily. DHA1 family. Polyamines/proton antiporter (TC 2.A.1.2.16) subfamily.</text>
</comment>
<accession>A0A165IZA2</accession>
<protein>
    <submittedName>
        <fullName evidence="11">MFS general substrate transporter</fullName>
    </submittedName>
</protein>
<feature type="compositionally biased region" description="Polar residues" evidence="8">
    <location>
        <begin position="1"/>
        <end position="17"/>
    </location>
</feature>
<evidence type="ECO:0000256" key="8">
    <source>
        <dbReference type="SAM" id="MobiDB-lite"/>
    </source>
</evidence>
<dbReference type="OrthoDB" id="9986881at2759"/>
<evidence type="ECO:0000256" key="9">
    <source>
        <dbReference type="SAM" id="Phobius"/>
    </source>
</evidence>
<dbReference type="InterPro" id="IPR020846">
    <property type="entry name" value="MFS_dom"/>
</dbReference>
<keyword evidence="2" id="KW-0813">Transport</keyword>
<feature type="region of interest" description="Disordered" evidence="8">
    <location>
        <begin position="1"/>
        <end position="33"/>
    </location>
</feature>
<sequence length="325" mass="35643">MASTTVARAHTGVSSAVQPKPGLGGTGTEDDPIVIDWDGDDDKENPWNWSNLTKLTQTYQIAFSTFCVSLGSSMYAGGARGIAKDVFRNDGEVTALGISLYVLGFGLGPLARTTHPHTLCTVLTCMRSRARLTSRSSRRYPRHVRISPDERVHANSVTPQMYGRRKVFICSWIPFTLSQLGCWFARNPVQMLAFRLIGGAVGSAPLTGGGGGVSDMFAPRDRAFAMALYTMMPFMGPILGPLIGGAIAQNAGWRRIFLVLFCFAAMIAIVNILNMRESYTPVLLRWRARRLHLESGGTVHYLSKYDVGRSLSLAHLLRVNLSRPF</sequence>
<dbReference type="STRING" id="1314781.A0A165IZA2"/>
<dbReference type="Proteomes" id="UP000077266">
    <property type="component" value="Unassembled WGS sequence"/>
</dbReference>
<name>A0A165IZA2_EXIGL</name>
<keyword evidence="12" id="KW-1185">Reference proteome</keyword>
<dbReference type="PROSITE" id="PS50850">
    <property type="entry name" value="MFS"/>
    <property type="match status" value="1"/>
</dbReference>
<dbReference type="SUPFAM" id="SSF103473">
    <property type="entry name" value="MFS general substrate transporter"/>
    <property type="match status" value="1"/>
</dbReference>
<dbReference type="GO" id="GO:0005886">
    <property type="term" value="C:plasma membrane"/>
    <property type="evidence" value="ECO:0007669"/>
    <property type="project" value="UniProtKB-SubCell"/>
</dbReference>
<evidence type="ECO:0000256" key="4">
    <source>
        <dbReference type="ARBA" id="ARBA00022692"/>
    </source>
</evidence>
<comment type="subcellular location">
    <subcellularLocation>
        <location evidence="1">Cell membrane</location>
        <topology evidence="1">Multi-pass membrane protein</topology>
    </subcellularLocation>
</comment>
<feature type="transmembrane region" description="Helical" evidence="9">
    <location>
        <begin position="256"/>
        <end position="275"/>
    </location>
</feature>
<dbReference type="Gene3D" id="1.20.1720.10">
    <property type="entry name" value="Multidrug resistance protein D"/>
    <property type="match status" value="1"/>
</dbReference>
<evidence type="ECO:0000256" key="6">
    <source>
        <dbReference type="ARBA" id="ARBA00023136"/>
    </source>
</evidence>
<feature type="transmembrane region" description="Helical" evidence="9">
    <location>
        <begin position="167"/>
        <end position="186"/>
    </location>
</feature>